<keyword evidence="8" id="KW-0472">Membrane</keyword>
<dbReference type="OrthoDB" id="998611at2759"/>
<evidence type="ECO:0000256" key="6">
    <source>
        <dbReference type="ARBA" id="ARBA00022737"/>
    </source>
</evidence>
<dbReference type="SUPFAM" id="SSF52058">
    <property type="entry name" value="L domain-like"/>
    <property type="match status" value="1"/>
</dbReference>
<dbReference type="InterPro" id="IPR001611">
    <property type="entry name" value="Leu-rich_rpt"/>
</dbReference>
<evidence type="ECO:0000256" key="1">
    <source>
        <dbReference type="ARBA" id="ARBA00004479"/>
    </source>
</evidence>
<gene>
    <name evidence="11" type="ORF">GOBAR_AA38448</name>
</gene>
<dbReference type="InterPro" id="IPR046956">
    <property type="entry name" value="RLP23-like"/>
</dbReference>
<dbReference type="AlphaFoldDB" id="A0A2P5VTV5"/>
<keyword evidence="9" id="KW-0675">Receptor</keyword>
<evidence type="ECO:0000256" key="9">
    <source>
        <dbReference type="ARBA" id="ARBA00023170"/>
    </source>
</evidence>
<keyword evidence="7" id="KW-1133">Transmembrane helix</keyword>
<evidence type="ECO:0000256" key="4">
    <source>
        <dbReference type="ARBA" id="ARBA00022692"/>
    </source>
</evidence>
<keyword evidence="5" id="KW-0732">Signal</keyword>
<organism evidence="11 12">
    <name type="scientific">Gossypium barbadense</name>
    <name type="common">Sea Island cotton</name>
    <name type="synonym">Hibiscus barbadensis</name>
    <dbReference type="NCBI Taxonomy" id="3634"/>
    <lineage>
        <taxon>Eukaryota</taxon>
        <taxon>Viridiplantae</taxon>
        <taxon>Streptophyta</taxon>
        <taxon>Embryophyta</taxon>
        <taxon>Tracheophyta</taxon>
        <taxon>Spermatophyta</taxon>
        <taxon>Magnoliopsida</taxon>
        <taxon>eudicotyledons</taxon>
        <taxon>Gunneridae</taxon>
        <taxon>Pentapetalae</taxon>
        <taxon>rosids</taxon>
        <taxon>malvids</taxon>
        <taxon>Malvales</taxon>
        <taxon>Malvaceae</taxon>
        <taxon>Malvoideae</taxon>
        <taxon>Gossypium</taxon>
    </lineage>
</organism>
<evidence type="ECO:0000256" key="5">
    <source>
        <dbReference type="ARBA" id="ARBA00022729"/>
    </source>
</evidence>
<dbReference type="Pfam" id="PF13855">
    <property type="entry name" value="LRR_8"/>
    <property type="match status" value="1"/>
</dbReference>
<evidence type="ECO:0000256" key="7">
    <source>
        <dbReference type="ARBA" id="ARBA00022989"/>
    </source>
</evidence>
<evidence type="ECO:0000256" key="2">
    <source>
        <dbReference type="ARBA" id="ARBA00009592"/>
    </source>
</evidence>
<keyword evidence="3" id="KW-0433">Leucine-rich repeat</keyword>
<dbReference type="PANTHER" id="PTHR48061">
    <property type="entry name" value="LEUCINE-RICH REPEAT RECEPTOR PROTEIN KINASE EMS1-LIKE-RELATED"/>
    <property type="match status" value="1"/>
</dbReference>
<keyword evidence="4" id="KW-0812">Transmembrane</keyword>
<dbReference type="FunFam" id="3.80.10.10:FF:000041">
    <property type="entry name" value="LRR receptor-like serine/threonine-protein kinase ERECTA"/>
    <property type="match status" value="1"/>
</dbReference>
<evidence type="ECO:0000313" key="12">
    <source>
        <dbReference type="Proteomes" id="UP000239757"/>
    </source>
</evidence>
<evidence type="ECO:0008006" key="13">
    <source>
        <dbReference type="Google" id="ProtNLM"/>
    </source>
</evidence>
<accession>A0A2P5VTV5</accession>
<dbReference type="GO" id="GO:0016020">
    <property type="term" value="C:membrane"/>
    <property type="evidence" value="ECO:0007669"/>
    <property type="project" value="UniProtKB-SubCell"/>
</dbReference>
<dbReference type="PANTHER" id="PTHR48061:SF12">
    <property type="entry name" value="DISEASE RESISTANCE LIKE PROTEIN"/>
    <property type="match status" value="1"/>
</dbReference>
<dbReference type="Gene3D" id="3.80.10.10">
    <property type="entry name" value="Ribonuclease Inhibitor"/>
    <property type="match status" value="1"/>
</dbReference>
<dbReference type="EMBL" id="KZ670933">
    <property type="protein sequence ID" value="PPR82265.1"/>
    <property type="molecule type" value="Genomic_DNA"/>
</dbReference>
<comment type="subcellular location">
    <subcellularLocation>
        <location evidence="1">Membrane</location>
        <topology evidence="1">Single-pass type I membrane protein</topology>
    </subcellularLocation>
</comment>
<proteinExistence type="inferred from homology"/>
<keyword evidence="6" id="KW-0677">Repeat</keyword>
<evidence type="ECO:0000256" key="8">
    <source>
        <dbReference type="ARBA" id="ARBA00023136"/>
    </source>
</evidence>
<protein>
    <recommendedName>
        <fullName evidence="13">Leucine-rich repeat-containing N-terminal plant-type domain-containing protein</fullName>
    </recommendedName>
</protein>
<evidence type="ECO:0000313" key="11">
    <source>
        <dbReference type="EMBL" id="PPR82265.1"/>
    </source>
</evidence>
<keyword evidence="10" id="KW-0325">Glycoprotein</keyword>
<reference evidence="11 12" key="1">
    <citation type="submission" date="2015-01" db="EMBL/GenBank/DDBJ databases">
        <title>Genome of allotetraploid Gossypium barbadense reveals genomic plasticity and fiber elongation in cotton evolution.</title>
        <authorList>
            <person name="Chen X."/>
            <person name="Liu X."/>
            <person name="Zhao B."/>
            <person name="Zheng H."/>
            <person name="Hu Y."/>
            <person name="Lu G."/>
            <person name="Yang C."/>
            <person name="Chen J."/>
            <person name="Shan C."/>
            <person name="Zhang L."/>
            <person name="Zhou Y."/>
            <person name="Wang L."/>
            <person name="Guo W."/>
            <person name="Bai Y."/>
            <person name="Ruan J."/>
            <person name="Shangguan X."/>
            <person name="Mao Y."/>
            <person name="Jiang J."/>
            <person name="Zhu Y."/>
            <person name="Lei J."/>
            <person name="Kang H."/>
            <person name="Chen S."/>
            <person name="He X."/>
            <person name="Wang R."/>
            <person name="Wang Y."/>
            <person name="Chen J."/>
            <person name="Wang L."/>
            <person name="Yu S."/>
            <person name="Wang B."/>
            <person name="Wei J."/>
            <person name="Song S."/>
            <person name="Lu X."/>
            <person name="Gao Z."/>
            <person name="Gu W."/>
            <person name="Deng X."/>
            <person name="Ma D."/>
            <person name="Wang S."/>
            <person name="Liang W."/>
            <person name="Fang L."/>
            <person name="Cai C."/>
            <person name="Zhu X."/>
            <person name="Zhou B."/>
            <person name="Zhang Y."/>
            <person name="Chen Z."/>
            <person name="Xu S."/>
            <person name="Zhu R."/>
            <person name="Wang S."/>
            <person name="Zhang T."/>
            <person name="Zhao G."/>
        </authorList>
    </citation>
    <scope>NUCLEOTIDE SEQUENCE [LARGE SCALE GENOMIC DNA]</scope>
    <source>
        <strain evidence="12">cv. Xinhai21</strain>
        <tissue evidence="11">Leaf</tissue>
    </source>
</reference>
<name>A0A2P5VTV5_GOSBA</name>
<sequence>MLKSFRINNNKLEGSLPRSLANCKDLNLLDLGNNNLNDTSPNWLGNLDRLHVLILRSNRFYGQVDSFDVTVCLTRLRIIDLSCNNFSGYLPTNFFERLHAIREGYGKKVEPGYMKDLLAAAFFFSTLSHGNVP</sequence>
<dbReference type="Pfam" id="PF00560">
    <property type="entry name" value="LRR_1"/>
    <property type="match status" value="1"/>
</dbReference>
<evidence type="ECO:0000256" key="10">
    <source>
        <dbReference type="ARBA" id="ARBA00023180"/>
    </source>
</evidence>
<comment type="similarity">
    <text evidence="2">Belongs to the RLP family.</text>
</comment>
<dbReference type="Proteomes" id="UP000239757">
    <property type="component" value="Unassembled WGS sequence"/>
</dbReference>
<evidence type="ECO:0000256" key="3">
    <source>
        <dbReference type="ARBA" id="ARBA00022614"/>
    </source>
</evidence>
<dbReference type="InterPro" id="IPR032675">
    <property type="entry name" value="LRR_dom_sf"/>
</dbReference>